<dbReference type="RefSeq" id="WP_013861805.1">
    <property type="nucleotide sequence ID" value="NC_015635.1"/>
</dbReference>
<name>F5XM41_MICPN</name>
<keyword evidence="2" id="KW-1185">Reference proteome</keyword>
<reference evidence="1 2" key="1">
    <citation type="submission" date="2011-05" db="EMBL/GenBank/DDBJ databases">
        <title>Whole genome sequence of Microlunatus phosphovorus NM-1.</title>
        <authorList>
            <person name="Hosoyama A."/>
            <person name="Sasaki K."/>
            <person name="Harada T."/>
            <person name="Igarashi R."/>
            <person name="Kawakoshi A."/>
            <person name="Sasagawa M."/>
            <person name="Fukada J."/>
            <person name="Nakamura S."/>
            <person name="Katano Y."/>
            <person name="Hanada S."/>
            <person name="Kamagata Y."/>
            <person name="Nakamura N."/>
            <person name="Yamazaki S."/>
            <person name="Fujita N."/>
        </authorList>
    </citation>
    <scope>NUCLEOTIDE SEQUENCE [LARGE SCALE GENOMIC DNA]</scope>
    <source>
        <strain evidence="2">ATCC 700054 / DSM 10555 / JCM 9379 / NBRC 101784 / NCIMB 13414 / VKM Ac-1990 / NM-1</strain>
    </source>
</reference>
<dbReference type="OrthoDB" id="3435965at2"/>
<gene>
    <name evidence="1" type="ordered locus">MLP_09060</name>
</gene>
<dbReference type="AlphaFoldDB" id="F5XM41"/>
<sequence>MASYTVKAVKFKAVDESGIDWTGSDEPLWVFTANAGGRVTTSRSREFGDVDSGETFNFDATGNKNTVWPVARDTKGAPGPIALAIQLWEMDQGNPDDVAKKTEKALNLAQWAPVIGDWVGKARGVIRDSLNNLIADDLMGSRTVLWSARTLERRLPRPGASFEERFRFSGKSGDLPFDVAGGPDYDLWVRVRRIS</sequence>
<dbReference type="eggNOG" id="ENOG502ZE84">
    <property type="taxonomic scope" value="Bacteria"/>
</dbReference>
<dbReference type="EMBL" id="AP012204">
    <property type="protein sequence ID" value="BAK33920.1"/>
    <property type="molecule type" value="Genomic_DNA"/>
</dbReference>
<dbReference type="HOGENOM" id="CLU_1394951_0_0_11"/>
<dbReference type="STRING" id="1032480.MLP_09060"/>
<dbReference type="Proteomes" id="UP000007947">
    <property type="component" value="Chromosome"/>
</dbReference>
<protein>
    <submittedName>
        <fullName evidence="1">Uncharacterized protein</fullName>
    </submittedName>
</protein>
<proteinExistence type="predicted"/>
<evidence type="ECO:0000313" key="2">
    <source>
        <dbReference type="Proteomes" id="UP000007947"/>
    </source>
</evidence>
<organism evidence="1 2">
    <name type="scientific">Microlunatus phosphovorus (strain ATCC 700054 / DSM 10555 / JCM 9379 / NBRC 101784 / NCIMB 13414 / VKM Ac-1990 / NM-1)</name>
    <dbReference type="NCBI Taxonomy" id="1032480"/>
    <lineage>
        <taxon>Bacteria</taxon>
        <taxon>Bacillati</taxon>
        <taxon>Actinomycetota</taxon>
        <taxon>Actinomycetes</taxon>
        <taxon>Propionibacteriales</taxon>
        <taxon>Propionibacteriaceae</taxon>
        <taxon>Microlunatus</taxon>
    </lineage>
</organism>
<evidence type="ECO:0000313" key="1">
    <source>
        <dbReference type="EMBL" id="BAK33920.1"/>
    </source>
</evidence>
<accession>F5XM41</accession>
<dbReference type="KEGG" id="mph:MLP_09060"/>